<keyword evidence="4 8" id="KW-0762">Sugar transport</keyword>
<name>A0AAU7VA48_9ACTO</name>
<dbReference type="InterPro" id="IPR004796">
    <property type="entry name" value="PTS_IIC_cello"/>
</dbReference>
<dbReference type="GO" id="GO:1902815">
    <property type="term" value="P:N,N'-diacetylchitobiose import"/>
    <property type="evidence" value="ECO:0007669"/>
    <property type="project" value="TreeGrafter"/>
</dbReference>
<dbReference type="EMBL" id="CP138335">
    <property type="protein sequence ID" value="XBW08187.1"/>
    <property type="molecule type" value="Genomic_DNA"/>
</dbReference>
<dbReference type="KEGG" id="sapp:SAC06_01100"/>
<comment type="subcellular location">
    <subcellularLocation>
        <location evidence="1">Cell membrane</location>
        <topology evidence="1">Multi-pass membrane protein</topology>
    </subcellularLocation>
</comment>
<protein>
    <recommendedName>
        <fullName evidence="8">Permease IIC component</fullName>
    </recommendedName>
</protein>
<evidence type="ECO:0000256" key="8">
    <source>
        <dbReference type="PIRNR" id="PIRNR006351"/>
    </source>
</evidence>
<keyword evidence="6 9" id="KW-1133">Transmembrane helix</keyword>
<dbReference type="InterPro" id="IPR051088">
    <property type="entry name" value="PTS_Sugar-EIIC/EIIB"/>
</dbReference>
<dbReference type="PROSITE" id="PS51105">
    <property type="entry name" value="PTS_EIIC_TYPE_3"/>
    <property type="match status" value="1"/>
</dbReference>
<dbReference type="GO" id="GO:0009401">
    <property type="term" value="P:phosphoenolpyruvate-dependent sugar phosphotransferase system"/>
    <property type="evidence" value="ECO:0007669"/>
    <property type="project" value="InterPro"/>
</dbReference>
<evidence type="ECO:0000259" key="10">
    <source>
        <dbReference type="PROSITE" id="PS51105"/>
    </source>
</evidence>
<dbReference type="RefSeq" id="WP_350258386.1">
    <property type="nucleotide sequence ID" value="NZ_CP138335.1"/>
</dbReference>
<feature type="transmembrane region" description="Helical" evidence="9">
    <location>
        <begin position="70"/>
        <end position="89"/>
    </location>
</feature>
<dbReference type="AlphaFoldDB" id="A0AAU7VA48"/>
<feature type="transmembrane region" description="Helical" evidence="9">
    <location>
        <begin position="346"/>
        <end position="369"/>
    </location>
</feature>
<feature type="transmembrane region" description="Helical" evidence="9">
    <location>
        <begin position="35"/>
        <end position="58"/>
    </location>
</feature>
<evidence type="ECO:0000256" key="4">
    <source>
        <dbReference type="ARBA" id="ARBA00022597"/>
    </source>
</evidence>
<dbReference type="PANTHER" id="PTHR33989">
    <property type="match status" value="1"/>
</dbReference>
<keyword evidence="2 8" id="KW-0813">Transport</keyword>
<dbReference type="InterPro" id="IPR004501">
    <property type="entry name" value="PTS_EIIC_3"/>
</dbReference>
<feature type="transmembrane region" description="Helical" evidence="9">
    <location>
        <begin position="101"/>
        <end position="119"/>
    </location>
</feature>
<keyword evidence="7 8" id="KW-0472">Membrane</keyword>
<evidence type="ECO:0000256" key="6">
    <source>
        <dbReference type="ARBA" id="ARBA00022989"/>
    </source>
</evidence>
<proteinExistence type="predicted"/>
<keyword evidence="5 9" id="KW-0812">Transmembrane</keyword>
<dbReference type="GO" id="GO:0008982">
    <property type="term" value="F:protein-N(PI)-phosphohistidine-sugar phosphotransferase activity"/>
    <property type="evidence" value="ECO:0007669"/>
    <property type="project" value="UniProtKB-UniRule"/>
</dbReference>
<feature type="transmembrane region" description="Helical" evidence="9">
    <location>
        <begin position="272"/>
        <end position="296"/>
    </location>
</feature>
<dbReference type="Pfam" id="PF02378">
    <property type="entry name" value="PTS_EIIC"/>
    <property type="match status" value="1"/>
</dbReference>
<gene>
    <name evidence="11" type="ORF">SAC06_01100</name>
</gene>
<evidence type="ECO:0000256" key="9">
    <source>
        <dbReference type="SAM" id="Phobius"/>
    </source>
</evidence>
<evidence type="ECO:0000256" key="2">
    <source>
        <dbReference type="ARBA" id="ARBA00022448"/>
    </source>
</evidence>
<evidence type="ECO:0000256" key="1">
    <source>
        <dbReference type="ARBA" id="ARBA00004651"/>
    </source>
</evidence>
<evidence type="ECO:0000256" key="7">
    <source>
        <dbReference type="ARBA" id="ARBA00023136"/>
    </source>
</evidence>
<evidence type="ECO:0000256" key="5">
    <source>
        <dbReference type="ARBA" id="ARBA00022692"/>
    </source>
</evidence>
<feature type="transmembrane region" description="Helical" evidence="9">
    <location>
        <begin position="381"/>
        <end position="403"/>
    </location>
</feature>
<feature type="transmembrane region" description="Helical" evidence="9">
    <location>
        <begin position="173"/>
        <end position="196"/>
    </location>
</feature>
<sequence>MDGLIKFMNQKVVPLTNKVTRNAWVKAVQDSFMTILPFILLGSFVTLISLITEIPWVAENWTWWPDLTPINSFTFGLMGLIMAFLIPYFIMENKGVQRTKLLAGATGVAMFLILAMPSFDEEGNVAWIFERLGATGMFGALVVGLFVGFVMYRFAKISFFKNSSSMPDFIITWFDSLVPIAISVVTAWLINFVFGLDAFNFLAWLFGPLVDVGQSYFGFVLMVFLIVFVYTFGISSWVLGPIMFPVMLTGIQQNMDLVAAGSAPTAINTMEVVYTGWIAIGGLGATLPLAFMMAWASRSVQLKAVGRAVLVPSIFNINEPVYFGAPIAFNPILMIPTWINGLLLPLIVWPVLHFGLVPIPSQVFQLWYLPFPISTWMVSPGIAGLLLFLVCFAVAALVYFPFFKVYDNQLLSREAKAAQPIPA</sequence>
<organism evidence="11">
    <name type="scientific">Scrofimicrobium appendicitidis</name>
    <dbReference type="NCBI Taxonomy" id="3079930"/>
    <lineage>
        <taxon>Bacteria</taxon>
        <taxon>Bacillati</taxon>
        <taxon>Actinomycetota</taxon>
        <taxon>Actinomycetes</taxon>
        <taxon>Actinomycetales</taxon>
        <taxon>Actinomycetaceae</taxon>
        <taxon>Scrofimicrobium</taxon>
    </lineage>
</organism>
<feature type="transmembrane region" description="Helical" evidence="9">
    <location>
        <begin position="321"/>
        <end position="339"/>
    </location>
</feature>
<feature type="transmembrane region" description="Helical" evidence="9">
    <location>
        <begin position="131"/>
        <end position="152"/>
    </location>
</feature>
<evidence type="ECO:0000256" key="3">
    <source>
        <dbReference type="ARBA" id="ARBA00022475"/>
    </source>
</evidence>
<keyword evidence="3 8" id="KW-1003">Cell membrane</keyword>
<comment type="function">
    <text evidence="8">The phosphoenolpyruvate-dependent sugar phosphotransferase system (PTS), a major carbohydrate active -transport system, catalyzes the phosphorylation of incoming sugar substrates concomitant with their translocation across the cell membrane.</text>
</comment>
<feature type="transmembrane region" description="Helical" evidence="9">
    <location>
        <begin position="216"/>
        <end position="239"/>
    </location>
</feature>
<dbReference type="InterPro" id="IPR003352">
    <property type="entry name" value="PTS_EIIC"/>
</dbReference>
<feature type="domain" description="PTS EIIC type-3" evidence="10">
    <location>
        <begin position="8"/>
        <end position="402"/>
    </location>
</feature>
<dbReference type="PANTHER" id="PTHR33989:SF4">
    <property type="entry name" value="PTS SYSTEM N,N'-DIACETYLCHITOBIOSE-SPECIFIC EIIC COMPONENT"/>
    <property type="match status" value="1"/>
</dbReference>
<dbReference type="PIRSF" id="PIRSF006351">
    <property type="entry name" value="PTS_EIIC-Cellobiose"/>
    <property type="match status" value="1"/>
</dbReference>
<accession>A0AAU7VA48</accession>
<reference evidence="11" key="1">
    <citation type="submission" date="2023-11" db="EMBL/GenBank/DDBJ databases">
        <title>Scrofimicrobium hongkongense sp. nov., isolated from a patient with peritonitis.</title>
        <authorList>
            <person name="Lao H.Y."/>
            <person name="Wong A.Y.P."/>
            <person name="Ng T.L."/>
            <person name="Wong R.Y.L."/>
            <person name="Yau M.C.Y."/>
            <person name="Lam J.Y.W."/>
            <person name="Siu G.K.H."/>
        </authorList>
    </citation>
    <scope>NUCLEOTIDE SEQUENCE</scope>
    <source>
        <strain evidence="11">R131</strain>
    </source>
</reference>
<evidence type="ECO:0000313" key="11">
    <source>
        <dbReference type="EMBL" id="XBW08187.1"/>
    </source>
</evidence>
<dbReference type="GO" id="GO:0005886">
    <property type="term" value="C:plasma membrane"/>
    <property type="evidence" value="ECO:0007669"/>
    <property type="project" value="UniProtKB-SubCell"/>
</dbReference>